<accession>A0A850NRS0</accession>
<dbReference type="AlphaFoldDB" id="A0A850NRS0"/>
<evidence type="ECO:0000313" key="1">
    <source>
        <dbReference type="EMBL" id="NVN32203.1"/>
    </source>
</evidence>
<gene>
    <name evidence="1" type="ORF">HUK83_17910</name>
</gene>
<comment type="caution">
    <text evidence="1">The sequence shown here is derived from an EMBL/GenBank/DDBJ whole genome shotgun (WGS) entry which is preliminary data.</text>
</comment>
<protein>
    <submittedName>
        <fullName evidence="1">Uncharacterized protein</fullName>
    </submittedName>
</protein>
<evidence type="ECO:0000313" key="2">
    <source>
        <dbReference type="Proteomes" id="UP000565205"/>
    </source>
</evidence>
<dbReference type="Proteomes" id="UP000565205">
    <property type="component" value="Unassembled WGS sequence"/>
</dbReference>
<organism evidence="1 2">
    <name type="scientific">Endobacter medicaginis</name>
    <dbReference type="NCBI Taxonomy" id="1181271"/>
    <lineage>
        <taxon>Bacteria</taxon>
        <taxon>Pseudomonadati</taxon>
        <taxon>Pseudomonadota</taxon>
        <taxon>Alphaproteobacteria</taxon>
        <taxon>Acetobacterales</taxon>
        <taxon>Acetobacteraceae</taxon>
        <taxon>Endobacter</taxon>
    </lineage>
</organism>
<dbReference type="EMBL" id="JABXXQ010000703">
    <property type="protein sequence ID" value="NVN32203.1"/>
    <property type="molecule type" value="Genomic_DNA"/>
</dbReference>
<name>A0A850NRS0_9PROT</name>
<reference evidence="1 2" key="1">
    <citation type="submission" date="2020-06" db="EMBL/GenBank/DDBJ databases">
        <title>Description of novel acetic acid bacteria.</title>
        <authorList>
            <person name="Sombolestani A."/>
        </authorList>
    </citation>
    <scope>NUCLEOTIDE SEQUENCE [LARGE SCALE GENOMIC DNA]</scope>
    <source>
        <strain evidence="1 2">LMG 26838</strain>
    </source>
</reference>
<feature type="non-terminal residue" evidence="1">
    <location>
        <position position="114"/>
    </location>
</feature>
<sequence length="114" mass="12021">MGPIATIARRPGWRRRGIVLLVLQGLIGLLTLEAAARPGEMPRSTLERLVGDIAGQAIPAEMTMTGMAADADDMAGVAECCPPQAPDRDQSHHGDFRTCCALCGLLHLPPGLLP</sequence>
<proteinExistence type="predicted"/>